<dbReference type="AlphaFoldDB" id="A0A6N4WEB3"/>
<feature type="domain" description="PEP-utilising enzyme mobile" evidence="1">
    <location>
        <begin position="460"/>
        <end position="530"/>
    </location>
</feature>
<name>A0A6N4WEB3_9MYCO</name>
<dbReference type="RefSeq" id="WP_246224427.1">
    <property type="nucleotide sequence ID" value="NZ_AP022620.1"/>
</dbReference>
<evidence type="ECO:0000313" key="3">
    <source>
        <dbReference type="Proteomes" id="UP000467249"/>
    </source>
</evidence>
<dbReference type="InterPro" id="IPR008279">
    <property type="entry name" value="PEP-util_enz_mobile_dom"/>
</dbReference>
<dbReference type="PANTHER" id="PTHR43615">
    <property type="entry name" value="PHOSPHOENOLPYRUVATE SYNTHASE-RELATED"/>
    <property type="match status" value="1"/>
</dbReference>
<dbReference type="PANTHER" id="PTHR43615:SF1">
    <property type="entry name" value="PPDK_N DOMAIN-CONTAINING PROTEIN"/>
    <property type="match status" value="1"/>
</dbReference>
<gene>
    <name evidence="2" type="ORF">MANY_41950</name>
</gene>
<keyword evidence="3" id="KW-1185">Reference proteome</keyword>
<dbReference type="InterPro" id="IPR051549">
    <property type="entry name" value="PEP_Utilizing_Enz"/>
</dbReference>
<proteinExistence type="predicted"/>
<dbReference type="Proteomes" id="UP000467249">
    <property type="component" value="Chromosome"/>
</dbReference>
<evidence type="ECO:0000313" key="2">
    <source>
        <dbReference type="EMBL" id="BBZ78858.1"/>
    </source>
</evidence>
<dbReference type="GO" id="GO:0016772">
    <property type="term" value="F:transferase activity, transferring phosphorus-containing groups"/>
    <property type="evidence" value="ECO:0007669"/>
    <property type="project" value="InterPro"/>
</dbReference>
<sequence>MTTVESMLDCLDTVDPDSELTWTTGNVAEAFPGVFTTLGMSFVFAPMEMAFRRMFFDLGVYSADELLVPHTVEDCFWSVFDGWGAGNINKFRDIANRMPGTTASAVEQQLFGFVREGTVDENTRERYPYILAKAPRWALRTPTRHDAMFAELRRWRLDRLRAVHRYDQYECRAALADARKRFEDIMSIHMGVAMLSSSLAEKVADIAKAAGHDGLEAALLSGVGTDENEVAHDLWALAHGMVTLREFTDRHGYHGPNEGQISGVTWREDPSPILARMADYRAIPPDSARAPRVRSAAQAARREEALSQLTAGMSTAKRVAVGALVKIATRYLALREQGKAGYLIAFDVARATSRRMGTLLVDRGVIPEPEDVFHLSYRDLMDGISGDKTELVVARASRYRVRQSLRLPKSWTGSPEIVSLAGASSTRLRVGEVISGVAASGGVATGRARIVSDPDEVELDDGDILVCETTDPAWVPLFMVAGAVVTDHGGLLSHGPIVARELGIPCVCGTETGSRTIADGQFVKVDGDNGTVEVLEDAPHVALNLNGQQP</sequence>
<dbReference type="EMBL" id="AP022620">
    <property type="protein sequence ID" value="BBZ78858.1"/>
    <property type="molecule type" value="Genomic_DNA"/>
</dbReference>
<evidence type="ECO:0000259" key="1">
    <source>
        <dbReference type="Pfam" id="PF00391"/>
    </source>
</evidence>
<dbReference type="KEGG" id="many:MANY_41950"/>
<dbReference type="Pfam" id="PF00391">
    <property type="entry name" value="PEP-utilizers"/>
    <property type="match status" value="1"/>
</dbReference>
<organism evidence="2 3">
    <name type="scientific">Mycolicibacterium anyangense</name>
    <dbReference type="NCBI Taxonomy" id="1431246"/>
    <lineage>
        <taxon>Bacteria</taxon>
        <taxon>Bacillati</taxon>
        <taxon>Actinomycetota</taxon>
        <taxon>Actinomycetes</taxon>
        <taxon>Mycobacteriales</taxon>
        <taxon>Mycobacteriaceae</taxon>
        <taxon>Mycolicibacterium</taxon>
    </lineage>
</organism>
<dbReference type="InterPro" id="IPR036637">
    <property type="entry name" value="Phosphohistidine_dom_sf"/>
</dbReference>
<dbReference type="SUPFAM" id="SSF52009">
    <property type="entry name" value="Phosphohistidine domain"/>
    <property type="match status" value="1"/>
</dbReference>
<dbReference type="Gene3D" id="3.50.30.10">
    <property type="entry name" value="Phosphohistidine domain"/>
    <property type="match status" value="1"/>
</dbReference>
<reference evidence="2 3" key="1">
    <citation type="journal article" date="2019" name="Emerg. Microbes Infect.">
        <title>Comprehensive subspecies identification of 175 nontuberculous mycobacteria species based on 7547 genomic profiles.</title>
        <authorList>
            <person name="Matsumoto Y."/>
            <person name="Kinjo T."/>
            <person name="Motooka D."/>
            <person name="Nabeya D."/>
            <person name="Jung N."/>
            <person name="Uechi K."/>
            <person name="Horii T."/>
            <person name="Iida T."/>
            <person name="Fujita J."/>
            <person name="Nakamura S."/>
        </authorList>
    </citation>
    <scope>NUCLEOTIDE SEQUENCE [LARGE SCALE GENOMIC DNA]</scope>
    <source>
        <strain evidence="2 3">JCM 30275</strain>
    </source>
</reference>
<protein>
    <recommendedName>
        <fullName evidence="1">PEP-utilising enzyme mobile domain-containing protein</fullName>
    </recommendedName>
</protein>
<accession>A0A6N4WEB3</accession>